<gene>
    <name evidence="1" type="ORF">ACFOZ8_18545</name>
</gene>
<dbReference type="RefSeq" id="WP_377720256.1">
    <property type="nucleotide sequence ID" value="NZ_JBHSAM010000028.1"/>
</dbReference>
<dbReference type="EMBL" id="JBHSAM010000028">
    <property type="protein sequence ID" value="MFC4101649.1"/>
    <property type="molecule type" value="Genomic_DNA"/>
</dbReference>
<evidence type="ECO:0000313" key="1">
    <source>
        <dbReference type="EMBL" id="MFC4101649.1"/>
    </source>
</evidence>
<protein>
    <recommendedName>
        <fullName evidence="3">Lipoprotein</fullName>
    </recommendedName>
</protein>
<proteinExistence type="predicted"/>
<evidence type="ECO:0008006" key="3">
    <source>
        <dbReference type="Google" id="ProtNLM"/>
    </source>
</evidence>
<dbReference type="PROSITE" id="PS51257">
    <property type="entry name" value="PROKAR_LIPOPROTEIN"/>
    <property type="match status" value="1"/>
</dbReference>
<reference evidence="2" key="1">
    <citation type="journal article" date="2019" name="Int. J. Syst. Evol. Microbiol.">
        <title>The Global Catalogue of Microorganisms (GCM) 10K type strain sequencing project: providing services to taxonomists for standard genome sequencing and annotation.</title>
        <authorList>
            <consortium name="The Broad Institute Genomics Platform"/>
            <consortium name="The Broad Institute Genome Sequencing Center for Infectious Disease"/>
            <person name="Wu L."/>
            <person name="Ma J."/>
        </authorList>
    </citation>
    <scope>NUCLEOTIDE SEQUENCE [LARGE SCALE GENOMIC DNA]</scope>
    <source>
        <strain evidence="2">IBRC-M 10987</strain>
    </source>
</reference>
<name>A0ABV8K6I8_9BACL</name>
<dbReference type="Proteomes" id="UP001595715">
    <property type="component" value="Unassembled WGS sequence"/>
</dbReference>
<organism evidence="1 2">
    <name type="scientific">Paenibacillus xanthanilyticus</name>
    <dbReference type="NCBI Taxonomy" id="1783531"/>
    <lineage>
        <taxon>Bacteria</taxon>
        <taxon>Bacillati</taxon>
        <taxon>Bacillota</taxon>
        <taxon>Bacilli</taxon>
        <taxon>Bacillales</taxon>
        <taxon>Paenibacillaceae</taxon>
        <taxon>Paenibacillus</taxon>
    </lineage>
</organism>
<keyword evidence="2" id="KW-1185">Reference proteome</keyword>
<comment type="caution">
    <text evidence="1">The sequence shown here is derived from an EMBL/GenBank/DDBJ whole genome shotgun (WGS) entry which is preliminary data.</text>
</comment>
<accession>A0ABV8K6I8</accession>
<evidence type="ECO:0000313" key="2">
    <source>
        <dbReference type="Proteomes" id="UP001595715"/>
    </source>
</evidence>
<sequence>MKKILFITLFSFVLLTGCGKGTTQELTGNQPPKAEIQIGDKVYETKLGTYCWSSKNQSTCADSIGPVELLKNEKPIIVPPGAVIKFVMNYKPLPNKSFVEQMTEDQKTTEVAVNDDTFQVPIQKGIYYYSYGVWWMDEIKPNVSHGDAFYNFVLEVAEKD</sequence>